<keyword evidence="4 6" id="KW-1133">Transmembrane helix</keyword>
<dbReference type="InterPro" id="IPR010010">
    <property type="entry name" value="PSI_PsaM"/>
</dbReference>
<name>A0A0A1ZK62_PROMR</name>
<keyword evidence="5 6" id="KW-0472">Membrane</keyword>
<dbReference type="NCBIfam" id="TIGR03053">
    <property type="entry name" value="PS_I_psaM"/>
    <property type="match status" value="1"/>
</dbReference>
<reference evidence="8" key="1">
    <citation type="journal article" date="2014" name="Sci. Data">
        <title>Genomes of diverse isolates of the marine cyanobacterium Prochlorococcus.</title>
        <authorList>
            <person name="Biller S."/>
            <person name="Berube P."/>
            <person name="Thompson J."/>
            <person name="Kelly L."/>
            <person name="Roggensack S."/>
            <person name="Awad L."/>
            <person name="Roache-Johnson K."/>
            <person name="Ding H."/>
            <person name="Giovannoni S.J."/>
            <person name="Moore L.R."/>
            <person name="Chisholm S.W."/>
        </authorList>
    </citation>
    <scope>NUCLEOTIDE SEQUENCE [LARGE SCALE GENOMIC DNA]</scope>
    <source>
        <strain evidence="8">GP2</strain>
    </source>
</reference>
<keyword evidence="2 6" id="KW-0812">Transmembrane</keyword>
<evidence type="ECO:0000313" key="7">
    <source>
        <dbReference type="EMBL" id="KGF88921.1"/>
    </source>
</evidence>
<comment type="similarity">
    <text evidence="6">Belongs to the PsaM family.</text>
</comment>
<organism evidence="7 8">
    <name type="scientific">Prochlorococcus marinus str. GP2</name>
    <dbReference type="NCBI Taxonomy" id="59925"/>
    <lineage>
        <taxon>Bacteria</taxon>
        <taxon>Bacillati</taxon>
        <taxon>Cyanobacteriota</taxon>
        <taxon>Cyanophyceae</taxon>
        <taxon>Synechococcales</taxon>
        <taxon>Prochlorococcaceae</taxon>
        <taxon>Prochlorococcus</taxon>
    </lineage>
</organism>
<evidence type="ECO:0000256" key="5">
    <source>
        <dbReference type="ARBA" id="ARBA00023136"/>
    </source>
</evidence>
<dbReference type="Proteomes" id="UP000030598">
    <property type="component" value="Unassembled WGS sequence"/>
</dbReference>
<comment type="caution">
    <text evidence="7">The sequence shown here is derived from an EMBL/GenBank/DDBJ whole genome shotgun (WGS) entry which is preliminary data.</text>
</comment>
<dbReference type="AlphaFoldDB" id="A0A0A1ZK62"/>
<keyword evidence="3 6" id="KW-0603">Photosystem I</keyword>
<evidence type="ECO:0000256" key="3">
    <source>
        <dbReference type="ARBA" id="ARBA00022836"/>
    </source>
</evidence>
<protein>
    <recommendedName>
        <fullName evidence="6">Photosystem I reaction center subunit XII</fullName>
    </recommendedName>
    <alternativeName>
        <fullName evidence="6">PSI-M</fullName>
    </alternativeName>
</protein>
<gene>
    <name evidence="6" type="primary">psaM</name>
    <name evidence="7" type="ORF">EU91_0033</name>
</gene>
<keyword evidence="6" id="KW-0793">Thylakoid</keyword>
<evidence type="ECO:0000256" key="6">
    <source>
        <dbReference type="HAMAP-Rule" id="MF_00828"/>
    </source>
</evidence>
<evidence type="ECO:0000256" key="2">
    <source>
        <dbReference type="ARBA" id="ARBA00022692"/>
    </source>
</evidence>
<accession>A0A0A1ZK62</accession>
<dbReference type="GO" id="GO:0009522">
    <property type="term" value="C:photosystem I"/>
    <property type="evidence" value="ECO:0007669"/>
    <property type="project" value="UniProtKB-KW"/>
</dbReference>
<keyword evidence="1 6" id="KW-0602">Photosynthesis</keyword>
<feature type="transmembrane region" description="Helical" evidence="6">
    <location>
        <begin position="20"/>
        <end position="40"/>
    </location>
</feature>
<dbReference type="STRING" id="59925.EU91_0033"/>
<proteinExistence type="inferred from homology"/>
<dbReference type="GO" id="GO:0031676">
    <property type="term" value="C:plasma membrane-derived thylakoid membrane"/>
    <property type="evidence" value="ECO:0007669"/>
    <property type="project" value="UniProtKB-SubCell"/>
</dbReference>
<evidence type="ECO:0000313" key="8">
    <source>
        <dbReference type="Proteomes" id="UP000030598"/>
    </source>
</evidence>
<dbReference type="HAMAP" id="MF_00828">
    <property type="entry name" value="PSI_PsaM"/>
    <property type="match status" value="1"/>
</dbReference>
<comment type="subcellular location">
    <subcellularLocation>
        <location evidence="6">Cellular thylakoid membrane</location>
        <topology evidence="6">Single-pass membrane protein</topology>
    </subcellularLocation>
</comment>
<evidence type="ECO:0000256" key="4">
    <source>
        <dbReference type="ARBA" id="ARBA00022989"/>
    </source>
</evidence>
<evidence type="ECO:0000256" key="1">
    <source>
        <dbReference type="ARBA" id="ARBA00022531"/>
    </source>
</evidence>
<sequence>MGGEYRKYFFTMEPTQTINLIALSLIVVIHAGVLALRLGISLGRN</sequence>
<dbReference type="EMBL" id="JNAH01000002">
    <property type="protein sequence ID" value="KGF88921.1"/>
    <property type="molecule type" value="Genomic_DNA"/>
</dbReference>
<dbReference type="GO" id="GO:0015979">
    <property type="term" value="P:photosynthesis"/>
    <property type="evidence" value="ECO:0007669"/>
    <property type="project" value="UniProtKB-UniRule"/>
</dbReference>